<dbReference type="RefSeq" id="XP_007413655.1">
    <property type="nucleotide sequence ID" value="XM_007413593.1"/>
</dbReference>
<sequence length="66" mass="7506">MFVLRHHVAEFSSNKFLSTSSIISYTYILLGWSTSKHPNYASSAPIFSYNAFNPIRFSKIDPVCSQ</sequence>
<keyword evidence="2" id="KW-1185">Reference proteome</keyword>
<dbReference type="KEGG" id="mlr:MELLADRAFT_90374"/>
<dbReference type="GeneID" id="18935546"/>
<dbReference type="AlphaFoldDB" id="F4RWP2"/>
<name>F4RWP2_MELLP</name>
<organism evidence="2">
    <name type="scientific">Melampsora larici-populina (strain 98AG31 / pathotype 3-4-7)</name>
    <name type="common">Poplar leaf rust fungus</name>
    <dbReference type="NCBI Taxonomy" id="747676"/>
    <lineage>
        <taxon>Eukaryota</taxon>
        <taxon>Fungi</taxon>
        <taxon>Dikarya</taxon>
        <taxon>Basidiomycota</taxon>
        <taxon>Pucciniomycotina</taxon>
        <taxon>Pucciniomycetes</taxon>
        <taxon>Pucciniales</taxon>
        <taxon>Melampsoraceae</taxon>
        <taxon>Melampsora</taxon>
    </lineage>
</organism>
<proteinExistence type="predicted"/>
<accession>F4RWP2</accession>
<protein>
    <submittedName>
        <fullName evidence="1">Uncharacterized protein</fullName>
    </submittedName>
</protein>
<reference evidence="2" key="1">
    <citation type="journal article" date="2011" name="Proc. Natl. Acad. Sci. U.S.A.">
        <title>Obligate biotrophy features unraveled by the genomic analysis of rust fungi.</title>
        <authorList>
            <person name="Duplessis S."/>
            <person name="Cuomo C.A."/>
            <person name="Lin Y.-C."/>
            <person name="Aerts A."/>
            <person name="Tisserant E."/>
            <person name="Veneault-Fourrey C."/>
            <person name="Joly D.L."/>
            <person name="Hacquard S."/>
            <person name="Amselem J."/>
            <person name="Cantarel B.L."/>
            <person name="Chiu R."/>
            <person name="Coutinho P.M."/>
            <person name="Feau N."/>
            <person name="Field M."/>
            <person name="Frey P."/>
            <person name="Gelhaye E."/>
            <person name="Goldberg J."/>
            <person name="Grabherr M.G."/>
            <person name="Kodira C.D."/>
            <person name="Kohler A."/>
            <person name="Kuees U."/>
            <person name="Lindquist E.A."/>
            <person name="Lucas S.M."/>
            <person name="Mago R."/>
            <person name="Mauceli E."/>
            <person name="Morin E."/>
            <person name="Murat C."/>
            <person name="Pangilinan J.L."/>
            <person name="Park R."/>
            <person name="Pearson M."/>
            <person name="Quesneville H."/>
            <person name="Rouhier N."/>
            <person name="Sakthikumar S."/>
            <person name="Salamov A.A."/>
            <person name="Schmutz J."/>
            <person name="Selles B."/>
            <person name="Shapiro H."/>
            <person name="Tanguay P."/>
            <person name="Tuskan G.A."/>
            <person name="Henrissat B."/>
            <person name="Van de Peer Y."/>
            <person name="Rouze P."/>
            <person name="Ellis J.G."/>
            <person name="Dodds P.N."/>
            <person name="Schein J.E."/>
            <person name="Zhong S."/>
            <person name="Hamelin R.C."/>
            <person name="Grigoriev I.V."/>
            <person name="Szabo L.J."/>
            <person name="Martin F."/>
        </authorList>
    </citation>
    <scope>NUCLEOTIDE SEQUENCE [LARGE SCALE GENOMIC DNA]</scope>
    <source>
        <strain evidence="2">98AG31 / pathotype 3-4-7</strain>
    </source>
</reference>
<dbReference type="InParanoid" id="F4RWP2"/>
<dbReference type="EMBL" id="GL883126">
    <property type="protein sequence ID" value="EGG03195.1"/>
    <property type="molecule type" value="Genomic_DNA"/>
</dbReference>
<dbReference type="HOGENOM" id="CLU_2831693_0_0_1"/>
<dbReference type="VEuPathDB" id="FungiDB:MELLADRAFT_90374"/>
<evidence type="ECO:0000313" key="2">
    <source>
        <dbReference type="Proteomes" id="UP000001072"/>
    </source>
</evidence>
<dbReference type="Proteomes" id="UP000001072">
    <property type="component" value="Unassembled WGS sequence"/>
</dbReference>
<evidence type="ECO:0000313" key="1">
    <source>
        <dbReference type="EMBL" id="EGG03195.1"/>
    </source>
</evidence>
<gene>
    <name evidence="1" type="ORF">MELLADRAFT_90374</name>
</gene>